<proteinExistence type="predicted"/>
<evidence type="ECO:0000256" key="1">
    <source>
        <dbReference type="SAM" id="MobiDB-lite"/>
    </source>
</evidence>
<organism evidence="2 3">
    <name type="scientific">Strongyloides venezuelensis</name>
    <name type="common">Threadworm</name>
    <dbReference type="NCBI Taxonomy" id="75913"/>
    <lineage>
        <taxon>Eukaryota</taxon>
        <taxon>Metazoa</taxon>
        <taxon>Ecdysozoa</taxon>
        <taxon>Nematoda</taxon>
        <taxon>Chromadorea</taxon>
        <taxon>Rhabditida</taxon>
        <taxon>Tylenchina</taxon>
        <taxon>Panagrolaimomorpha</taxon>
        <taxon>Strongyloidoidea</taxon>
        <taxon>Strongyloididae</taxon>
        <taxon>Strongyloides</taxon>
    </lineage>
</organism>
<reference evidence="3" key="2">
    <citation type="submission" date="2015-08" db="UniProtKB">
        <authorList>
            <consortium name="WormBaseParasite"/>
        </authorList>
    </citation>
    <scope>IDENTIFICATION</scope>
</reference>
<feature type="region of interest" description="Disordered" evidence="1">
    <location>
        <begin position="92"/>
        <end position="131"/>
    </location>
</feature>
<dbReference type="Proteomes" id="UP000035680">
    <property type="component" value="Unassembled WGS sequence"/>
</dbReference>
<sequence>MFKRIIRTKLNCLLEEPDDPVVNKSSVKLYEEGEEKYTRDYKAKNGRSWEPAEIQKFHGPNLYVVKTNTVPNKLVHTSQMKSNNTVQKLNNIFQKPVSGRQKPEMGFGQTWSNFSRPKNSRSTRNENPVYK</sequence>
<name>A0A0K0FHN0_STRVS</name>
<protein>
    <submittedName>
        <fullName evidence="3">Mago-bind domain-containing protein</fullName>
    </submittedName>
</protein>
<reference evidence="2" key="1">
    <citation type="submission" date="2014-07" db="EMBL/GenBank/DDBJ databases">
        <authorList>
            <person name="Martin A.A"/>
            <person name="De Silva N."/>
        </authorList>
    </citation>
    <scope>NUCLEOTIDE SEQUENCE</scope>
</reference>
<evidence type="ECO:0000313" key="2">
    <source>
        <dbReference type="Proteomes" id="UP000035680"/>
    </source>
</evidence>
<feature type="compositionally biased region" description="Polar residues" evidence="1">
    <location>
        <begin position="109"/>
        <end position="131"/>
    </location>
</feature>
<evidence type="ECO:0000313" key="3">
    <source>
        <dbReference type="WBParaSite" id="SVE_0839500.1"/>
    </source>
</evidence>
<dbReference type="STRING" id="75913.A0A0K0FHN0"/>
<dbReference type="AlphaFoldDB" id="A0A0K0FHN0"/>
<keyword evidence="2" id="KW-1185">Reference proteome</keyword>
<dbReference type="WBParaSite" id="SVE_0839500.1">
    <property type="protein sequence ID" value="SVE_0839500.1"/>
    <property type="gene ID" value="SVE_0839500"/>
</dbReference>
<accession>A0A0K0FHN0</accession>